<dbReference type="GO" id="GO:0006950">
    <property type="term" value="P:response to stress"/>
    <property type="evidence" value="ECO:0007669"/>
    <property type="project" value="TreeGrafter"/>
</dbReference>
<protein>
    <submittedName>
        <fullName evidence="2">DNA-binding MarR family transcriptional regulator</fullName>
    </submittedName>
</protein>
<keyword evidence="3" id="KW-1185">Reference proteome</keyword>
<organism evidence="2 3">
    <name type="scientific">Xylanimonas ulmi</name>
    <dbReference type="NCBI Taxonomy" id="228973"/>
    <lineage>
        <taxon>Bacteria</taxon>
        <taxon>Bacillati</taxon>
        <taxon>Actinomycetota</taxon>
        <taxon>Actinomycetes</taxon>
        <taxon>Micrococcales</taxon>
        <taxon>Promicromonosporaceae</taxon>
        <taxon>Xylanimonas</taxon>
    </lineage>
</organism>
<dbReference type="InterPro" id="IPR039422">
    <property type="entry name" value="MarR/SlyA-like"/>
</dbReference>
<name>A0A4Q7M7F9_9MICO</name>
<feature type="domain" description="HTH marR-type" evidence="1">
    <location>
        <begin position="24"/>
        <end position="120"/>
    </location>
</feature>
<dbReference type="InterPro" id="IPR036388">
    <property type="entry name" value="WH-like_DNA-bd_sf"/>
</dbReference>
<dbReference type="SUPFAM" id="SSF46785">
    <property type="entry name" value="Winged helix' DNA-binding domain"/>
    <property type="match status" value="1"/>
</dbReference>
<dbReference type="Pfam" id="PF13463">
    <property type="entry name" value="HTH_27"/>
    <property type="match status" value="1"/>
</dbReference>
<proteinExistence type="predicted"/>
<comment type="caution">
    <text evidence="2">The sequence shown here is derived from an EMBL/GenBank/DDBJ whole genome shotgun (WGS) entry which is preliminary data.</text>
</comment>
<evidence type="ECO:0000313" key="3">
    <source>
        <dbReference type="Proteomes" id="UP000293852"/>
    </source>
</evidence>
<evidence type="ECO:0000259" key="1">
    <source>
        <dbReference type="SMART" id="SM00347"/>
    </source>
</evidence>
<dbReference type="OrthoDB" id="2600321at2"/>
<dbReference type="Gene3D" id="1.10.10.10">
    <property type="entry name" value="Winged helix-like DNA-binding domain superfamily/Winged helix DNA-binding domain"/>
    <property type="match status" value="1"/>
</dbReference>
<dbReference type="InterPro" id="IPR000835">
    <property type="entry name" value="HTH_MarR-typ"/>
</dbReference>
<evidence type="ECO:0000313" key="2">
    <source>
        <dbReference type="EMBL" id="RZS62592.1"/>
    </source>
</evidence>
<dbReference type="SMART" id="SM00347">
    <property type="entry name" value="HTH_MARR"/>
    <property type="match status" value="1"/>
</dbReference>
<reference evidence="2 3" key="1">
    <citation type="submission" date="2019-02" db="EMBL/GenBank/DDBJ databases">
        <title>Sequencing the genomes of 1000 actinobacteria strains.</title>
        <authorList>
            <person name="Klenk H.-P."/>
        </authorList>
    </citation>
    <scope>NUCLEOTIDE SEQUENCE [LARGE SCALE GENOMIC DNA]</scope>
    <source>
        <strain evidence="2 3">DSM 16932</strain>
    </source>
</reference>
<dbReference type="Proteomes" id="UP000293852">
    <property type="component" value="Unassembled WGS sequence"/>
</dbReference>
<dbReference type="AlphaFoldDB" id="A0A4Q7M7F9"/>
<dbReference type="PANTHER" id="PTHR33164">
    <property type="entry name" value="TRANSCRIPTIONAL REGULATOR, MARR FAMILY"/>
    <property type="match status" value="1"/>
</dbReference>
<gene>
    <name evidence="2" type="ORF">EV386_2934</name>
</gene>
<dbReference type="InterPro" id="IPR036390">
    <property type="entry name" value="WH_DNA-bd_sf"/>
</dbReference>
<dbReference type="PANTHER" id="PTHR33164:SF43">
    <property type="entry name" value="HTH-TYPE TRANSCRIPTIONAL REPRESSOR YETL"/>
    <property type="match status" value="1"/>
</dbReference>
<dbReference type="GO" id="GO:0003700">
    <property type="term" value="F:DNA-binding transcription factor activity"/>
    <property type="evidence" value="ECO:0007669"/>
    <property type="project" value="InterPro"/>
</dbReference>
<sequence length="154" mass="16778">MTPVEEFRYLVLAVQREGNRLLARRLRTVGLTPSQAEVLRVLQDRAPLMLSDLGELLVCETGTSPSRLVDRLVLAGLVSRDVGTDRRSVRLGLTPEGERKVRQVEDAERALYDELTPLLEGGHLDETLSTLRAVAGAFPAGRAVALRAGRPVAG</sequence>
<accession>A0A4Q7M7F9</accession>
<keyword evidence="2" id="KW-0238">DNA-binding</keyword>
<dbReference type="GO" id="GO:0003677">
    <property type="term" value="F:DNA binding"/>
    <property type="evidence" value="ECO:0007669"/>
    <property type="project" value="UniProtKB-KW"/>
</dbReference>
<dbReference type="EMBL" id="SGWX01000001">
    <property type="protein sequence ID" value="RZS62592.1"/>
    <property type="molecule type" value="Genomic_DNA"/>
</dbReference>